<gene>
    <name evidence="1" type="ORF">AACH06_01250</name>
</gene>
<dbReference type="EMBL" id="JBBUTG010000001">
    <property type="protein sequence ID" value="MEK8029432.1"/>
    <property type="molecule type" value="Genomic_DNA"/>
</dbReference>
<evidence type="ECO:0000313" key="2">
    <source>
        <dbReference type="Proteomes" id="UP001371218"/>
    </source>
</evidence>
<name>A0ABU9BKP8_9BURK</name>
<accession>A0ABU9BKP8</accession>
<proteinExistence type="predicted"/>
<sequence>MPLSEDAYWAEEGARAARRGLRWDANPFLKRENMPAATGDSPPEWARKHDAWQRGFDGDEPSLPTVAWAQVSPSRSAELRAAFDLS</sequence>
<comment type="caution">
    <text evidence="1">The sequence shown here is derived from an EMBL/GenBank/DDBJ whole genome shotgun (WGS) entry which is preliminary data.</text>
</comment>
<dbReference type="RefSeq" id="WP_341423769.1">
    <property type="nucleotide sequence ID" value="NZ_JBBUTG010000001.1"/>
</dbReference>
<evidence type="ECO:0000313" key="1">
    <source>
        <dbReference type="EMBL" id="MEK8029432.1"/>
    </source>
</evidence>
<organism evidence="1 2">
    <name type="scientific">Ideonella lacteola</name>
    <dbReference type="NCBI Taxonomy" id="2984193"/>
    <lineage>
        <taxon>Bacteria</taxon>
        <taxon>Pseudomonadati</taxon>
        <taxon>Pseudomonadota</taxon>
        <taxon>Betaproteobacteria</taxon>
        <taxon>Burkholderiales</taxon>
        <taxon>Sphaerotilaceae</taxon>
        <taxon>Ideonella</taxon>
    </lineage>
</organism>
<protein>
    <submittedName>
        <fullName evidence="1">CrpP-related protein</fullName>
    </submittedName>
</protein>
<dbReference type="NCBIfam" id="NF041856">
    <property type="entry name" value="CrpP_rel_fam"/>
    <property type="match status" value="1"/>
</dbReference>
<keyword evidence="2" id="KW-1185">Reference proteome</keyword>
<dbReference type="Proteomes" id="UP001371218">
    <property type="component" value="Unassembled WGS sequence"/>
</dbReference>
<reference evidence="1 2" key="1">
    <citation type="submission" date="2024-04" db="EMBL/GenBank/DDBJ databases">
        <title>Novel species of the genus Ideonella isolated from streams.</title>
        <authorList>
            <person name="Lu H."/>
        </authorList>
    </citation>
    <scope>NUCLEOTIDE SEQUENCE [LARGE SCALE GENOMIC DNA]</scope>
    <source>
        <strain evidence="1 2">DXS29W</strain>
    </source>
</reference>
<dbReference type="InterPro" id="IPR049847">
    <property type="entry name" value="CrpP-rel"/>
</dbReference>